<gene>
    <name evidence="1" type="ORF">HJG60_011168</name>
</gene>
<evidence type="ECO:0000313" key="1">
    <source>
        <dbReference type="EMBL" id="KAF6104121.1"/>
    </source>
</evidence>
<reference evidence="1 2" key="1">
    <citation type="journal article" date="2020" name="Nature">
        <title>Six reference-quality genomes reveal evolution of bat adaptations.</title>
        <authorList>
            <person name="Jebb D."/>
            <person name="Huang Z."/>
            <person name="Pippel M."/>
            <person name="Hughes G.M."/>
            <person name="Lavrichenko K."/>
            <person name="Devanna P."/>
            <person name="Winkler S."/>
            <person name="Jermiin L.S."/>
            <person name="Skirmuntt E.C."/>
            <person name="Katzourakis A."/>
            <person name="Burkitt-Gray L."/>
            <person name="Ray D.A."/>
            <person name="Sullivan K.A.M."/>
            <person name="Roscito J.G."/>
            <person name="Kirilenko B.M."/>
            <person name="Davalos L.M."/>
            <person name="Corthals A.P."/>
            <person name="Power M.L."/>
            <person name="Jones G."/>
            <person name="Ransome R.D."/>
            <person name="Dechmann D.K.N."/>
            <person name="Locatelli A.G."/>
            <person name="Puechmaille S.J."/>
            <person name="Fedrigo O."/>
            <person name="Jarvis E.D."/>
            <person name="Hiller M."/>
            <person name="Vernes S.C."/>
            <person name="Myers E.W."/>
            <person name="Teeling E.C."/>
        </authorList>
    </citation>
    <scope>NUCLEOTIDE SEQUENCE [LARGE SCALE GENOMIC DNA]</scope>
    <source>
        <strain evidence="1">Bat1K_MPI-CBG_1</strain>
    </source>
</reference>
<name>A0A834E563_9CHIR</name>
<accession>A0A834E563</accession>
<proteinExistence type="predicted"/>
<dbReference type="Proteomes" id="UP000664940">
    <property type="component" value="Unassembled WGS sequence"/>
</dbReference>
<sequence>MSRGGPHQVKRGQHGLRQAAVGIQAVGLHIVKMDFLEVADLLLGQQGGVGVLLGTHLVVCKEGVEQAAFIVLEIEARHDAAVAPALWGPGAPQQICCAGAEPCWRAASVLSVVKIPNYVPIGG</sequence>
<evidence type="ECO:0000313" key="2">
    <source>
        <dbReference type="Proteomes" id="UP000664940"/>
    </source>
</evidence>
<protein>
    <submittedName>
        <fullName evidence="1">Uncharacterized protein</fullName>
    </submittedName>
</protein>
<organism evidence="1 2">
    <name type="scientific">Phyllostomus discolor</name>
    <name type="common">pale spear-nosed bat</name>
    <dbReference type="NCBI Taxonomy" id="89673"/>
    <lineage>
        <taxon>Eukaryota</taxon>
        <taxon>Metazoa</taxon>
        <taxon>Chordata</taxon>
        <taxon>Craniata</taxon>
        <taxon>Vertebrata</taxon>
        <taxon>Euteleostomi</taxon>
        <taxon>Mammalia</taxon>
        <taxon>Eutheria</taxon>
        <taxon>Laurasiatheria</taxon>
        <taxon>Chiroptera</taxon>
        <taxon>Yangochiroptera</taxon>
        <taxon>Phyllostomidae</taxon>
        <taxon>Phyllostominae</taxon>
        <taxon>Phyllostomus</taxon>
    </lineage>
</organism>
<dbReference type="EMBL" id="JABVXQ010000006">
    <property type="protein sequence ID" value="KAF6104121.1"/>
    <property type="molecule type" value="Genomic_DNA"/>
</dbReference>
<comment type="caution">
    <text evidence="1">The sequence shown here is derived from an EMBL/GenBank/DDBJ whole genome shotgun (WGS) entry which is preliminary data.</text>
</comment>
<dbReference type="AlphaFoldDB" id="A0A834E563"/>